<dbReference type="AlphaFoldDB" id="A0AAU9Y7J3"/>
<evidence type="ECO:0000256" key="1">
    <source>
        <dbReference type="SAM" id="MobiDB-lite"/>
    </source>
</evidence>
<feature type="region of interest" description="Disordered" evidence="1">
    <location>
        <begin position="1"/>
        <end position="35"/>
    </location>
</feature>
<accession>A0AAU9Y7J3</accession>
<sequence>MARPSRKADQQVAQLGLADSSASTSDSDGDDSDLQSPLKFVAGYGQILLSPDLSEVERSSRLKHLVSLMYFSQLYEWQAVLSFHGAVLLEIERGLLQ</sequence>
<keyword evidence="3" id="KW-1185">Reference proteome</keyword>
<organism evidence="2 3">
    <name type="scientific">Pocillopora meandrina</name>
    <dbReference type="NCBI Taxonomy" id="46732"/>
    <lineage>
        <taxon>Eukaryota</taxon>
        <taxon>Metazoa</taxon>
        <taxon>Cnidaria</taxon>
        <taxon>Anthozoa</taxon>
        <taxon>Hexacorallia</taxon>
        <taxon>Scleractinia</taxon>
        <taxon>Astrocoeniina</taxon>
        <taxon>Pocilloporidae</taxon>
        <taxon>Pocillopora</taxon>
    </lineage>
</organism>
<reference evidence="2 3" key="1">
    <citation type="submission" date="2022-05" db="EMBL/GenBank/DDBJ databases">
        <authorList>
            <consortium name="Genoscope - CEA"/>
            <person name="William W."/>
        </authorList>
    </citation>
    <scope>NUCLEOTIDE SEQUENCE [LARGE SCALE GENOMIC DNA]</scope>
</reference>
<protein>
    <submittedName>
        <fullName evidence="2">Uncharacterized protein</fullName>
    </submittedName>
</protein>
<proteinExistence type="predicted"/>
<evidence type="ECO:0000313" key="2">
    <source>
        <dbReference type="EMBL" id="CAH3169357.1"/>
    </source>
</evidence>
<dbReference type="Proteomes" id="UP001159428">
    <property type="component" value="Unassembled WGS sequence"/>
</dbReference>
<comment type="caution">
    <text evidence="2">The sequence shown here is derived from an EMBL/GenBank/DDBJ whole genome shotgun (WGS) entry which is preliminary data.</text>
</comment>
<gene>
    <name evidence="2" type="ORF">PMEA_00011800</name>
</gene>
<dbReference type="EMBL" id="CALNXJ010000207">
    <property type="protein sequence ID" value="CAH3169357.1"/>
    <property type="molecule type" value="Genomic_DNA"/>
</dbReference>
<evidence type="ECO:0000313" key="3">
    <source>
        <dbReference type="Proteomes" id="UP001159428"/>
    </source>
</evidence>
<name>A0AAU9Y7J3_9CNID</name>